<proteinExistence type="predicted"/>
<accession>A0A8I0Q056</accession>
<dbReference type="Proteomes" id="UP000650477">
    <property type="component" value="Unassembled WGS sequence"/>
</dbReference>
<evidence type="ECO:0000313" key="1">
    <source>
        <dbReference type="EMBL" id="MBE8614940.1"/>
    </source>
</evidence>
<name>A0A8I0Q056_MORMO</name>
<dbReference type="EMBL" id="PKLF01000141">
    <property type="protein sequence ID" value="MBE8614940.1"/>
    <property type="molecule type" value="Genomic_DNA"/>
</dbReference>
<feature type="non-terminal residue" evidence="1">
    <location>
        <position position="1"/>
    </location>
</feature>
<reference evidence="1" key="1">
    <citation type="submission" date="2017-12" db="EMBL/GenBank/DDBJ databases">
        <title>Genome sequencing and analysis.</title>
        <authorList>
            <person name="Huang Y.-T."/>
        </authorList>
    </citation>
    <scope>NUCLEOTIDE SEQUENCE</scope>
    <source>
        <strain evidence="1">VGH116</strain>
    </source>
</reference>
<protein>
    <submittedName>
        <fullName evidence="1">Phage antirepressor Ant</fullName>
    </submittedName>
</protein>
<dbReference type="AlphaFoldDB" id="A0A8I0Q056"/>
<evidence type="ECO:0000313" key="2">
    <source>
        <dbReference type="Proteomes" id="UP000650477"/>
    </source>
</evidence>
<organism evidence="1 2">
    <name type="scientific">Morganella morganii</name>
    <name type="common">Proteus morganii</name>
    <dbReference type="NCBI Taxonomy" id="582"/>
    <lineage>
        <taxon>Bacteria</taxon>
        <taxon>Pseudomonadati</taxon>
        <taxon>Pseudomonadota</taxon>
        <taxon>Gammaproteobacteria</taxon>
        <taxon>Enterobacterales</taxon>
        <taxon>Morganellaceae</taxon>
        <taxon>Morganella</taxon>
    </lineage>
</organism>
<sequence length="28" mass="3330">LDTLTATRKTKLTELAQRWLVQRMEAKQ</sequence>
<gene>
    <name evidence="1" type="ORF">CYG68_21760</name>
</gene>
<comment type="caution">
    <text evidence="1">The sequence shown here is derived from an EMBL/GenBank/DDBJ whole genome shotgun (WGS) entry which is preliminary data.</text>
</comment>